<proteinExistence type="predicted"/>
<evidence type="ECO:0008006" key="5">
    <source>
        <dbReference type="Google" id="ProtNLM"/>
    </source>
</evidence>
<organism evidence="3 4">
    <name type="scientific">Clostridium omnivorum</name>
    <dbReference type="NCBI Taxonomy" id="1604902"/>
    <lineage>
        <taxon>Bacteria</taxon>
        <taxon>Bacillati</taxon>
        <taxon>Bacillota</taxon>
        <taxon>Clostridia</taxon>
        <taxon>Eubacteriales</taxon>
        <taxon>Clostridiaceae</taxon>
        <taxon>Clostridium</taxon>
    </lineage>
</organism>
<evidence type="ECO:0000313" key="3">
    <source>
        <dbReference type="EMBL" id="GLC29720.1"/>
    </source>
</evidence>
<keyword evidence="1" id="KW-0732">Signal</keyword>
<dbReference type="Proteomes" id="UP001208567">
    <property type="component" value="Unassembled WGS sequence"/>
</dbReference>
<evidence type="ECO:0000313" key="4">
    <source>
        <dbReference type="Proteomes" id="UP001208567"/>
    </source>
</evidence>
<dbReference type="Gene3D" id="2.60.40.1240">
    <property type="match status" value="1"/>
</dbReference>
<evidence type="ECO:0000256" key="1">
    <source>
        <dbReference type="ARBA" id="ARBA00022729"/>
    </source>
</evidence>
<reference evidence="3 4" key="1">
    <citation type="journal article" date="2024" name="Int. J. Syst. Evol. Microbiol.">
        <title>Clostridium omnivorum sp. nov., isolated from anoxic soil under the treatment of reductive soil disinfestation.</title>
        <authorList>
            <person name="Ueki A."/>
            <person name="Tonouchi A."/>
            <person name="Kaku N."/>
            <person name="Honma S."/>
            <person name="Ueki K."/>
        </authorList>
    </citation>
    <scope>NUCLEOTIDE SEQUENCE [LARGE SCALE GENOMIC DNA]</scope>
    <source>
        <strain evidence="3 4">E14</strain>
    </source>
</reference>
<keyword evidence="2" id="KW-0472">Membrane</keyword>
<keyword evidence="2" id="KW-0812">Transmembrane</keyword>
<sequence>MKDSVHKYNKNDLSNSSNKLMLKIFGVVIILCISIIGNNNILNAKYKDNKSVEVDSSLLTNNSPITNKVITSGNIKYSIDNVEQQEDENNPLLGKDLKYIIVTIKIQNGSNKVEIFDAFDMVLEAAIKNEKKVIRNISEYTIYNVQPETESKAKLVYIVPKNISDIHIKSEKNSNIDFEVEI</sequence>
<comment type="caution">
    <text evidence="3">The sequence shown here is derived from an EMBL/GenBank/DDBJ whole genome shotgun (WGS) entry which is preliminary data.</text>
</comment>
<keyword evidence="2" id="KW-1133">Transmembrane helix</keyword>
<keyword evidence="4" id="KW-1185">Reference proteome</keyword>
<dbReference type="EMBL" id="BRXR01000001">
    <property type="protein sequence ID" value="GLC29720.1"/>
    <property type="molecule type" value="Genomic_DNA"/>
</dbReference>
<accession>A0ABQ5N3G4</accession>
<protein>
    <recommendedName>
        <fullName evidence="5">DUF4352 domain-containing protein</fullName>
    </recommendedName>
</protein>
<feature type="transmembrane region" description="Helical" evidence="2">
    <location>
        <begin position="20"/>
        <end position="41"/>
    </location>
</feature>
<dbReference type="InterPro" id="IPR029050">
    <property type="entry name" value="Immunoprotect_excell_Ig-like"/>
</dbReference>
<gene>
    <name evidence="3" type="ORF">bsdE14_11300</name>
</gene>
<dbReference type="RefSeq" id="WP_264849006.1">
    <property type="nucleotide sequence ID" value="NZ_BRXR01000001.1"/>
</dbReference>
<evidence type="ECO:0000256" key="2">
    <source>
        <dbReference type="SAM" id="Phobius"/>
    </source>
</evidence>
<name>A0ABQ5N3G4_9CLOT</name>